<keyword evidence="7" id="KW-0067">ATP-binding</keyword>
<accession>A0A6J6R7U6</accession>
<evidence type="ECO:0000256" key="10">
    <source>
        <dbReference type="ARBA" id="ARBA00023235"/>
    </source>
</evidence>
<keyword evidence="4" id="KW-0378">Hydrolase</keyword>
<evidence type="ECO:0000313" key="15">
    <source>
        <dbReference type="EMBL" id="CAB4899604.1"/>
    </source>
</evidence>
<gene>
    <name evidence="13" type="ORF">UFOPK2658_00651</name>
    <name evidence="14" type="ORF">UFOPK3304_00664</name>
    <name evidence="15" type="ORF">UFOPK3494_00868</name>
</gene>
<evidence type="ECO:0000313" key="14">
    <source>
        <dbReference type="EMBL" id="CAB4864780.1"/>
    </source>
</evidence>
<dbReference type="Pfam" id="PF13538">
    <property type="entry name" value="UvrD_C_2"/>
    <property type="match status" value="1"/>
</dbReference>
<dbReference type="EMBL" id="CAEZYH010000018">
    <property type="protein sequence ID" value="CAB4715274.1"/>
    <property type="molecule type" value="Genomic_DNA"/>
</dbReference>
<dbReference type="PANTHER" id="PTHR43788">
    <property type="entry name" value="DNA2/NAM7 HELICASE FAMILY MEMBER"/>
    <property type="match status" value="1"/>
</dbReference>
<evidence type="ECO:0000259" key="12">
    <source>
        <dbReference type="Pfam" id="PF21185"/>
    </source>
</evidence>
<dbReference type="InterPro" id="IPR049550">
    <property type="entry name" value="RecD_N"/>
</dbReference>
<dbReference type="GO" id="GO:0003677">
    <property type="term" value="F:DNA binding"/>
    <property type="evidence" value="ECO:0007669"/>
    <property type="project" value="UniProtKB-KW"/>
</dbReference>
<keyword evidence="5" id="KW-0347">Helicase</keyword>
<dbReference type="GO" id="GO:0009338">
    <property type="term" value="C:exodeoxyribonuclease V complex"/>
    <property type="evidence" value="ECO:0007669"/>
    <property type="project" value="InterPro"/>
</dbReference>
<feature type="domain" description="UvrD-like helicase C-terminal" evidence="11">
    <location>
        <begin position="549"/>
        <end position="596"/>
    </location>
</feature>
<evidence type="ECO:0000256" key="9">
    <source>
        <dbReference type="ARBA" id="ARBA00023204"/>
    </source>
</evidence>
<dbReference type="InterPro" id="IPR027417">
    <property type="entry name" value="P-loop_NTPase"/>
</dbReference>
<sequence length="636" mass="68632">MDCDALSQIDLIDVINSYLGPTSAAVAEFAHQELRVEDNALLILASLAVHGNSSGNTCLDLSMLGSSLSAKKKPAALKEPVILPPLEELLQRLHQASVLVECINVEGPTFTKGLSASQPLVLVGMKLFTRRQYIDEFSIALNLTQRQQNSGEKMSAEKYALVDAILPINQSEKLVDGVTKTVVDSIQNEAGRAILDRKLVVLTGGPGTGKTYTMIRLLAIAVANFQGTLEHFAVAVCAPTGKAAARAGEELSKFVEQEKLKKDSEKQFSDDVLDKLASLRPTTIHRLLGRKKGAQTRFYHDSSNTLTHQLVAIDEASMVPSQLMARLLEACDASCQILLVGDEAQLESVESGSVLAEVVEAHESLKSSIHTLRVNHRAGPDSALTRFAHLIREGEAEKAISIIDDGRTNLKMMEPGLGISDIDSILDGAVDSLISARLLAEQEDEISHTEALRIAGSVKVLCGPRDLANGRGVLFWNQEIANRVLGKTANPLVAGRPLLITANSPATGLNNGDIGLVVKKDDELAVVFQQSEGGIRYFSSAELPFYTSCFAMTVHKSQGSEYTGYVIVVMPQKDSPLLVRELVYTAITRAKKDAVVRIVGTNAEFRKAVTERSERTSGLSTLIALCAKENFLPSGQ</sequence>
<dbReference type="PANTHER" id="PTHR43788:SF6">
    <property type="entry name" value="DNA HELICASE B"/>
    <property type="match status" value="1"/>
</dbReference>
<keyword evidence="6" id="KW-0269">Exonuclease</keyword>
<keyword evidence="10" id="KW-0413">Isomerase</keyword>
<evidence type="ECO:0000256" key="4">
    <source>
        <dbReference type="ARBA" id="ARBA00022801"/>
    </source>
</evidence>
<evidence type="ECO:0000256" key="6">
    <source>
        <dbReference type="ARBA" id="ARBA00022839"/>
    </source>
</evidence>
<dbReference type="GO" id="GO:0017116">
    <property type="term" value="F:single-stranded DNA helicase activity"/>
    <property type="evidence" value="ECO:0007669"/>
    <property type="project" value="TreeGrafter"/>
</dbReference>
<name>A0A6J6R7U6_9ZZZZ</name>
<keyword evidence="3" id="KW-0227">DNA damage</keyword>
<evidence type="ECO:0000259" key="11">
    <source>
        <dbReference type="Pfam" id="PF13538"/>
    </source>
</evidence>
<dbReference type="GO" id="GO:0006302">
    <property type="term" value="P:double-strand break repair"/>
    <property type="evidence" value="ECO:0007669"/>
    <property type="project" value="InterPro"/>
</dbReference>
<dbReference type="AlphaFoldDB" id="A0A6J6R7U6"/>
<keyword evidence="2" id="KW-0547">Nucleotide-binding</keyword>
<dbReference type="NCBIfam" id="TIGR01447">
    <property type="entry name" value="recD"/>
    <property type="match status" value="1"/>
</dbReference>
<evidence type="ECO:0000256" key="7">
    <source>
        <dbReference type="ARBA" id="ARBA00022840"/>
    </source>
</evidence>
<dbReference type="InterPro" id="IPR027785">
    <property type="entry name" value="UvrD-like_helicase_C"/>
</dbReference>
<organism evidence="13">
    <name type="scientific">freshwater metagenome</name>
    <dbReference type="NCBI Taxonomy" id="449393"/>
    <lineage>
        <taxon>unclassified sequences</taxon>
        <taxon>metagenomes</taxon>
        <taxon>ecological metagenomes</taxon>
    </lineage>
</organism>
<dbReference type="InterPro" id="IPR006344">
    <property type="entry name" value="RecD"/>
</dbReference>
<proteinExistence type="predicted"/>
<dbReference type="SUPFAM" id="SSF52540">
    <property type="entry name" value="P-loop containing nucleoside triphosphate hydrolases"/>
    <property type="match status" value="2"/>
</dbReference>
<protein>
    <submittedName>
        <fullName evidence="13">Unannotated protein</fullName>
    </submittedName>
</protein>
<dbReference type="Gene3D" id="3.40.50.300">
    <property type="entry name" value="P-loop containing nucleotide triphosphate hydrolases"/>
    <property type="match status" value="2"/>
</dbReference>
<evidence type="ECO:0000256" key="1">
    <source>
        <dbReference type="ARBA" id="ARBA00022722"/>
    </source>
</evidence>
<feature type="domain" description="RecBCD enzyme subunit RecD N-terminal" evidence="12">
    <location>
        <begin position="19"/>
        <end position="127"/>
    </location>
</feature>
<dbReference type="EMBL" id="CAFBMF010000045">
    <property type="protein sequence ID" value="CAB4899604.1"/>
    <property type="molecule type" value="Genomic_DNA"/>
</dbReference>
<dbReference type="Gene3D" id="2.30.30.940">
    <property type="match status" value="1"/>
</dbReference>
<dbReference type="Pfam" id="PF21185">
    <property type="entry name" value="RecD_N"/>
    <property type="match status" value="1"/>
</dbReference>
<keyword evidence="9" id="KW-0234">DNA repair</keyword>
<dbReference type="Pfam" id="PF13604">
    <property type="entry name" value="AAA_30"/>
    <property type="match status" value="1"/>
</dbReference>
<dbReference type="InterPro" id="IPR050534">
    <property type="entry name" value="Coronavir_polyprotein_1ab"/>
</dbReference>
<evidence type="ECO:0000256" key="3">
    <source>
        <dbReference type="ARBA" id="ARBA00022763"/>
    </source>
</evidence>
<dbReference type="EMBL" id="CAFBLJ010000025">
    <property type="protein sequence ID" value="CAB4864780.1"/>
    <property type="molecule type" value="Genomic_DNA"/>
</dbReference>
<evidence type="ECO:0000256" key="5">
    <source>
        <dbReference type="ARBA" id="ARBA00022806"/>
    </source>
</evidence>
<evidence type="ECO:0000256" key="8">
    <source>
        <dbReference type="ARBA" id="ARBA00023125"/>
    </source>
</evidence>
<evidence type="ECO:0000313" key="13">
    <source>
        <dbReference type="EMBL" id="CAB4715274.1"/>
    </source>
</evidence>
<evidence type="ECO:0000256" key="2">
    <source>
        <dbReference type="ARBA" id="ARBA00022741"/>
    </source>
</evidence>
<dbReference type="GO" id="GO:0005524">
    <property type="term" value="F:ATP binding"/>
    <property type="evidence" value="ECO:0007669"/>
    <property type="project" value="UniProtKB-KW"/>
</dbReference>
<keyword evidence="1" id="KW-0540">Nuclease</keyword>
<dbReference type="InterPro" id="IPR041851">
    <property type="entry name" value="RecD_N_sf"/>
</dbReference>
<dbReference type="GO" id="GO:0008854">
    <property type="term" value="F:exodeoxyribonuclease V activity"/>
    <property type="evidence" value="ECO:0007669"/>
    <property type="project" value="InterPro"/>
</dbReference>
<dbReference type="GO" id="GO:0006310">
    <property type="term" value="P:DNA recombination"/>
    <property type="evidence" value="ECO:0007669"/>
    <property type="project" value="InterPro"/>
</dbReference>
<dbReference type="Gene3D" id="1.10.10.1020">
    <property type="entry name" value="RecBCD complex, subunit RecD, N-terminal domain"/>
    <property type="match status" value="1"/>
</dbReference>
<keyword evidence="8" id="KW-0238">DNA-binding</keyword>
<reference evidence="13" key="1">
    <citation type="submission" date="2020-05" db="EMBL/GenBank/DDBJ databases">
        <authorList>
            <person name="Chiriac C."/>
            <person name="Salcher M."/>
            <person name="Ghai R."/>
            <person name="Kavagutti S V."/>
        </authorList>
    </citation>
    <scope>NUCLEOTIDE SEQUENCE</scope>
</reference>
<dbReference type="CDD" id="cd17933">
    <property type="entry name" value="DEXSc_RecD-like"/>
    <property type="match status" value="1"/>
</dbReference>
<dbReference type="CDD" id="cd18809">
    <property type="entry name" value="SF1_C_RecD"/>
    <property type="match status" value="1"/>
</dbReference>